<reference evidence="3 4" key="1">
    <citation type="submission" date="2020-03" db="EMBL/GenBank/DDBJ databases">
        <authorList>
            <person name="Wang L."/>
            <person name="He N."/>
            <person name="Li Y."/>
            <person name="Fang Y."/>
            <person name="Zhang F."/>
        </authorList>
    </citation>
    <scope>NUCLEOTIDE SEQUENCE [LARGE SCALE GENOMIC DNA]</scope>
    <source>
        <strain evidence="3 4">36D10-4-7</strain>
    </source>
</reference>
<organism evidence="3 4">
    <name type="scientific">Sphingomonas corticis</name>
    <dbReference type="NCBI Taxonomy" id="2722791"/>
    <lineage>
        <taxon>Bacteria</taxon>
        <taxon>Pseudomonadati</taxon>
        <taxon>Pseudomonadota</taxon>
        <taxon>Alphaproteobacteria</taxon>
        <taxon>Sphingomonadales</taxon>
        <taxon>Sphingomonadaceae</taxon>
        <taxon>Sphingomonas</taxon>
    </lineage>
</organism>
<feature type="region of interest" description="Disordered" evidence="2">
    <location>
        <begin position="1"/>
        <end position="42"/>
    </location>
</feature>
<evidence type="ECO:0000313" key="4">
    <source>
        <dbReference type="Proteomes" id="UP000732399"/>
    </source>
</evidence>
<sequence length="135" mass="14990">MMFAAPLAAQGNDPAAPRAPLAQDRGYDKDQPRTRAINEAERPEVQEANDLSLAQARTIAAPTVRGNAANEARYEADIAAYRDMLRQHRRDVRAYARQERAYAKAMADWRAQVAACDAGNRRACNLPTPDPMSYM</sequence>
<keyword evidence="4" id="KW-1185">Reference proteome</keyword>
<dbReference type="EMBL" id="JAAVJH010000005">
    <property type="protein sequence ID" value="NJR78771.1"/>
    <property type="molecule type" value="Genomic_DNA"/>
</dbReference>
<evidence type="ECO:0000256" key="2">
    <source>
        <dbReference type="SAM" id="MobiDB-lite"/>
    </source>
</evidence>
<protein>
    <submittedName>
        <fullName evidence="3">Uncharacterized protein</fullName>
    </submittedName>
</protein>
<feature type="coiled-coil region" evidence="1">
    <location>
        <begin position="71"/>
        <end position="98"/>
    </location>
</feature>
<comment type="caution">
    <text evidence="3">The sequence shown here is derived from an EMBL/GenBank/DDBJ whole genome shotgun (WGS) entry which is preliminary data.</text>
</comment>
<name>A0ABX1CLC0_9SPHN</name>
<gene>
    <name evidence="3" type="ORF">HBH26_09245</name>
</gene>
<evidence type="ECO:0000313" key="3">
    <source>
        <dbReference type="EMBL" id="NJR78771.1"/>
    </source>
</evidence>
<proteinExistence type="predicted"/>
<keyword evidence="1" id="KW-0175">Coiled coil</keyword>
<feature type="compositionally biased region" description="Basic and acidic residues" evidence="2">
    <location>
        <begin position="25"/>
        <end position="42"/>
    </location>
</feature>
<dbReference type="Proteomes" id="UP000732399">
    <property type="component" value="Unassembled WGS sequence"/>
</dbReference>
<evidence type="ECO:0000256" key="1">
    <source>
        <dbReference type="SAM" id="Coils"/>
    </source>
</evidence>
<accession>A0ABX1CLC0</accession>